<reference evidence="4" key="1">
    <citation type="journal article" date="2002" name="Science">
        <title>The draft genome of Ciona intestinalis: insights into chordate and vertebrate origins.</title>
        <authorList>
            <person name="Dehal P."/>
            <person name="Satou Y."/>
            <person name="Campbell R.K."/>
            <person name="Chapman J."/>
            <person name="Degnan B."/>
            <person name="De Tomaso A."/>
            <person name="Davidson B."/>
            <person name="Di Gregorio A."/>
            <person name="Gelpke M."/>
            <person name="Goodstein D.M."/>
            <person name="Harafuji N."/>
            <person name="Hastings K.E."/>
            <person name="Ho I."/>
            <person name="Hotta K."/>
            <person name="Huang W."/>
            <person name="Kawashima T."/>
            <person name="Lemaire P."/>
            <person name="Martinez D."/>
            <person name="Meinertzhagen I.A."/>
            <person name="Necula S."/>
            <person name="Nonaka M."/>
            <person name="Putnam N."/>
            <person name="Rash S."/>
            <person name="Saiga H."/>
            <person name="Satake M."/>
            <person name="Terry A."/>
            <person name="Yamada L."/>
            <person name="Wang H.G."/>
            <person name="Awazu S."/>
            <person name="Azumi K."/>
            <person name="Boore J."/>
            <person name="Branno M."/>
            <person name="Chin-Bow S."/>
            <person name="DeSantis R."/>
            <person name="Doyle S."/>
            <person name="Francino P."/>
            <person name="Keys D.N."/>
            <person name="Haga S."/>
            <person name="Hayashi H."/>
            <person name="Hino K."/>
            <person name="Imai K.S."/>
            <person name="Inaba K."/>
            <person name="Kano S."/>
            <person name="Kobayashi K."/>
            <person name="Kobayashi M."/>
            <person name="Lee B.I."/>
            <person name="Makabe K.W."/>
            <person name="Manohar C."/>
            <person name="Matassi G."/>
            <person name="Medina M."/>
            <person name="Mochizuki Y."/>
            <person name="Mount S."/>
            <person name="Morishita T."/>
            <person name="Miura S."/>
            <person name="Nakayama A."/>
            <person name="Nishizaka S."/>
            <person name="Nomoto H."/>
            <person name="Ohta F."/>
            <person name="Oishi K."/>
            <person name="Rigoutsos I."/>
            <person name="Sano M."/>
            <person name="Sasaki A."/>
            <person name="Sasakura Y."/>
            <person name="Shoguchi E."/>
            <person name="Shin-i T."/>
            <person name="Spagnuolo A."/>
            <person name="Stainier D."/>
            <person name="Suzuki M.M."/>
            <person name="Tassy O."/>
            <person name="Takatori N."/>
            <person name="Tokuoka M."/>
            <person name="Yagi K."/>
            <person name="Yoshizaki F."/>
            <person name="Wada S."/>
            <person name="Zhang C."/>
            <person name="Hyatt P.D."/>
            <person name="Larimer F."/>
            <person name="Detter C."/>
            <person name="Doggett N."/>
            <person name="Glavina T."/>
            <person name="Hawkins T."/>
            <person name="Richardson P."/>
            <person name="Lucas S."/>
            <person name="Kohara Y."/>
            <person name="Levine M."/>
            <person name="Satoh N."/>
            <person name="Rokhsar D.S."/>
        </authorList>
    </citation>
    <scope>NUCLEOTIDE SEQUENCE [LARGE SCALE GENOMIC DNA]</scope>
</reference>
<dbReference type="STRING" id="7719.ENSCINP00000015377"/>
<dbReference type="InParanoid" id="F6X7U3"/>
<feature type="repeat" description="HEAT" evidence="1">
    <location>
        <begin position="890"/>
        <end position="923"/>
    </location>
</feature>
<dbReference type="GeneTree" id="ENSGT00390000004385"/>
<dbReference type="GO" id="GO:0055037">
    <property type="term" value="C:recycling endosome"/>
    <property type="evidence" value="ECO:0000318"/>
    <property type="project" value="GO_Central"/>
</dbReference>
<organism evidence="3 4">
    <name type="scientific">Ciona intestinalis</name>
    <name type="common">Transparent sea squirt</name>
    <name type="synonym">Ascidia intestinalis</name>
    <dbReference type="NCBI Taxonomy" id="7719"/>
    <lineage>
        <taxon>Eukaryota</taxon>
        <taxon>Metazoa</taxon>
        <taxon>Chordata</taxon>
        <taxon>Tunicata</taxon>
        <taxon>Ascidiacea</taxon>
        <taxon>Phlebobranchia</taxon>
        <taxon>Cionidae</taxon>
        <taxon>Ciona</taxon>
    </lineage>
</organism>
<proteinExistence type="predicted"/>
<keyword evidence="2" id="KW-0175">Coiled coil</keyword>
<dbReference type="InterPro" id="IPR016024">
    <property type="entry name" value="ARM-type_fold"/>
</dbReference>
<dbReference type="PROSITE" id="PS50896">
    <property type="entry name" value="LISH"/>
    <property type="match status" value="1"/>
</dbReference>
<reference evidence="3" key="2">
    <citation type="journal article" date="2008" name="Genome Biol.">
        <title>Improved genome assembly and evidence-based global gene model set for the chordate Ciona intestinalis: new insight into intron and operon populations.</title>
        <authorList>
            <person name="Satou Y."/>
            <person name="Mineta K."/>
            <person name="Ogasawara M."/>
            <person name="Sasakura Y."/>
            <person name="Shoguchi E."/>
            <person name="Ueno K."/>
            <person name="Yamada L."/>
            <person name="Matsumoto J."/>
            <person name="Wasserscheid J."/>
            <person name="Dewar K."/>
            <person name="Wiley G.B."/>
            <person name="Macmil S.L."/>
            <person name="Roe B.A."/>
            <person name="Zeller R.W."/>
            <person name="Hastings K.E."/>
            <person name="Lemaire P."/>
            <person name="Lindquist E."/>
            <person name="Endo T."/>
            <person name="Hotta K."/>
            <person name="Inaba K."/>
        </authorList>
    </citation>
    <scope>NUCLEOTIDE SEQUENCE [LARGE SCALE GENOMIC DNA]</scope>
    <source>
        <strain evidence="3">wild type</strain>
    </source>
</reference>
<dbReference type="AlphaFoldDB" id="F6X7U3"/>
<dbReference type="PANTHER" id="PTHR32059:SF0">
    <property type="entry name" value="RAB11-BINDING PROTEIN RELCH"/>
    <property type="match status" value="1"/>
</dbReference>
<dbReference type="PANTHER" id="PTHR32059">
    <property type="entry name" value="RAB11-BINDING PROTEIN RELCH"/>
    <property type="match status" value="1"/>
</dbReference>
<sequence>ISIDDIAQALLKRNLILTALEFYTEIQEKGKDQTRLRNYFSNPSNFEQQITTKDSSGSGGLLTLTERTASCSTFDSLDLARFSDDGAQIVDEKVAVLEFELRKAKDTIKSLRANLTQTAEQEAACLHNNVEKPTNGGTQTLGKSDTTDTIKPLELRAINHLVNEYLLNQGYRLSSITFADENDDQDFEDWHDVGLNTSKPPDLLHLYRDYDNHVIPKRTSCDVYTMTEEILDEDFTEEPILYISLEKNEENTRIMESLQSDLLRLQEENTHLLAEIEKVKQECVKAVEEIETKQKVIPVTVDIVNPLVSSIPTTEEQHTLTNNNHEQMNYNQNSQYDASVTMDLILTKSSLTLLKTHHTLSYNHGKTCGLKTGVIKHKIQMPITFWEALVSKTQSNIEESWLKHEVMNICRTPSELVDLLSRCLPHIVPTVLLAKRDQLVPLLLGAASLHSDPSVRNQLLHLLFNLIKKPDPTQRQMILYGCKAYAKHVGVQRSEEELLPQFWEQIGHNFAERRQLVAEACGAIAPFLRPEMRGSLLMSILQQMQQEERLCDVRCSVVRSLAIINAFLDDEDKHKQSFQMLHKFLNDKEPDVVDATYSTYLPSYAMLAIHRGTLHTQLCTTLLDDLEACVSNQSFKSPPSDCHREVTPLVLSISFLFAATLLQQQDVKDVQLSEVQDSRIPSFTQHLVEPSMIIGDKLNTLISSFDQQTTYGGGNDVITWIINQFCPRLLKILQMMTTVNMEIVCSLTNLTQTFCSLFGSNFTNNVVKPKFEKVMEEDITTLNTALLPAYAAGVILCCSENEKDLSVRCIIVSYSQNKMTSQQLKFSNLNACKGSFVLVTMSMPANHDVIMQVLWSSVMHESAEVRESAASLLAVMTSSEIETRVLSTRVVPALITLSTDTDVNVRIATIHAFSSIVELPSAPLELIERVIVQMTELVSANVESDLASMDGTLLGMHKVRMLIVSSSTKVAATAHPKFRDEFILPHLVAIAASNNQHTDSSKRSEIATLLLEAYTTLSCCFIASNLLQGSFLPGLKCLLTDMEALHKDRTGVVSSLISEVEQKLERGSVTSAKKAFNQAVTIGAEDARKKILNTWGQLKAKGPPSPVFHWKK</sequence>
<dbReference type="PROSITE" id="PS50077">
    <property type="entry name" value="HEAT_REPEAT"/>
    <property type="match status" value="1"/>
</dbReference>
<dbReference type="OMA" id="RQDLNCA"/>
<dbReference type="InterPro" id="IPR021133">
    <property type="entry name" value="HEAT_type_2"/>
</dbReference>
<evidence type="ECO:0000313" key="3">
    <source>
        <dbReference type="Ensembl" id="ENSCINP00000015377.3"/>
    </source>
</evidence>
<dbReference type="FunCoup" id="F6X7U3">
    <property type="interactions" value="122"/>
</dbReference>
<evidence type="ECO:0000313" key="4">
    <source>
        <dbReference type="Proteomes" id="UP000008144"/>
    </source>
</evidence>
<dbReference type="InterPro" id="IPR040362">
    <property type="entry name" value="RELCH"/>
</dbReference>
<name>F6X7U3_CIOIN</name>
<keyword evidence="4" id="KW-1185">Reference proteome</keyword>
<reference evidence="3" key="3">
    <citation type="submission" date="2025-08" db="UniProtKB">
        <authorList>
            <consortium name="Ensembl"/>
        </authorList>
    </citation>
    <scope>IDENTIFICATION</scope>
</reference>
<dbReference type="InterPro" id="IPR011989">
    <property type="entry name" value="ARM-like"/>
</dbReference>
<dbReference type="GO" id="GO:0005802">
    <property type="term" value="C:trans-Golgi network"/>
    <property type="evidence" value="ECO:0000318"/>
    <property type="project" value="GO_Central"/>
</dbReference>
<dbReference type="HOGENOM" id="CLU_006254_1_0_1"/>
<evidence type="ECO:0000256" key="1">
    <source>
        <dbReference type="PROSITE-ProRule" id="PRU00103"/>
    </source>
</evidence>
<dbReference type="Ensembl" id="ENSCINT00000015377.3">
    <property type="protein sequence ID" value="ENSCINP00000015377.3"/>
    <property type="gene ID" value="ENSCING00000007502.3"/>
</dbReference>
<dbReference type="GO" id="GO:0032367">
    <property type="term" value="P:intracellular cholesterol transport"/>
    <property type="evidence" value="ECO:0000318"/>
    <property type="project" value="GO_Central"/>
</dbReference>
<protein>
    <submittedName>
        <fullName evidence="3">Uncharacterized protein</fullName>
    </submittedName>
</protein>
<dbReference type="Gene3D" id="1.25.10.10">
    <property type="entry name" value="Leucine-rich Repeat Variant"/>
    <property type="match status" value="2"/>
</dbReference>
<feature type="coiled-coil region" evidence="2">
    <location>
        <begin position="94"/>
        <end position="121"/>
    </location>
</feature>
<feature type="coiled-coil region" evidence="2">
    <location>
        <begin position="248"/>
        <end position="296"/>
    </location>
</feature>
<dbReference type="InterPro" id="IPR006594">
    <property type="entry name" value="LisH"/>
</dbReference>
<reference evidence="3" key="4">
    <citation type="submission" date="2025-09" db="UniProtKB">
        <authorList>
            <consortium name="Ensembl"/>
        </authorList>
    </citation>
    <scope>IDENTIFICATION</scope>
</reference>
<accession>F6X7U3</accession>
<dbReference type="Proteomes" id="UP000008144">
    <property type="component" value="Chromosome 8"/>
</dbReference>
<evidence type="ECO:0000256" key="2">
    <source>
        <dbReference type="SAM" id="Coils"/>
    </source>
</evidence>
<dbReference type="EMBL" id="EAAA01002715">
    <property type="status" value="NOT_ANNOTATED_CDS"/>
    <property type="molecule type" value="Genomic_DNA"/>
</dbReference>
<dbReference type="SUPFAM" id="SSF48371">
    <property type="entry name" value="ARM repeat"/>
    <property type="match status" value="1"/>
</dbReference>